<organism evidence="2 3">
    <name type="scientific">Kipferlia bialata</name>
    <dbReference type="NCBI Taxonomy" id="797122"/>
    <lineage>
        <taxon>Eukaryota</taxon>
        <taxon>Metamonada</taxon>
        <taxon>Carpediemonas-like organisms</taxon>
        <taxon>Kipferlia</taxon>
    </lineage>
</organism>
<evidence type="ECO:0000313" key="2">
    <source>
        <dbReference type="EMBL" id="GIQ90450.1"/>
    </source>
</evidence>
<name>A0A9K3GQ03_9EUKA</name>
<keyword evidence="3" id="KW-1185">Reference proteome</keyword>
<sequence length="198" mass="22070">MFGADAGSFDLAEVEASIQRCETFLSTEQEGPTDAFGASSVYEIPPGRSVSPIADLPRRSVSPQLYRGRDAEWAETEPEREGRATLEERDSEERAQHHAPEYGTRHVERRSVAPSRERPSRERPLKGRAPSPGPRRGPKPSKGKAPVDRTAKQPVRAQRTPRASAGRPRQSTDRPMSARMSMLSRPRTYNHCVDAKRS</sequence>
<gene>
    <name evidence="2" type="ORF">KIPB_013251</name>
</gene>
<dbReference type="Proteomes" id="UP000265618">
    <property type="component" value="Unassembled WGS sequence"/>
</dbReference>
<feature type="compositionally biased region" description="Basic and acidic residues" evidence="1">
    <location>
        <begin position="67"/>
        <end position="125"/>
    </location>
</feature>
<evidence type="ECO:0000256" key="1">
    <source>
        <dbReference type="SAM" id="MobiDB-lite"/>
    </source>
</evidence>
<feature type="region of interest" description="Disordered" evidence="1">
    <location>
        <begin position="26"/>
        <end position="198"/>
    </location>
</feature>
<dbReference type="AlphaFoldDB" id="A0A9K3GQ03"/>
<comment type="caution">
    <text evidence="2">The sequence shown here is derived from an EMBL/GenBank/DDBJ whole genome shotgun (WGS) entry which is preliminary data.</text>
</comment>
<accession>A0A9K3GQ03</accession>
<proteinExistence type="predicted"/>
<evidence type="ECO:0000313" key="3">
    <source>
        <dbReference type="Proteomes" id="UP000265618"/>
    </source>
</evidence>
<reference evidence="2 3" key="1">
    <citation type="journal article" date="2018" name="PLoS ONE">
        <title>The draft genome of Kipferlia bialata reveals reductive genome evolution in fornicate parasites.</title>
        <authorList>
            <person name="Tanifuji G."/>
            <person name="Takabayashi S."/>
            <person name="Kume K."/>
            <person name="Takagi M."/>
            <person name="Nakayama T."/>
            <person name="Kamikawa R."/>
            <person name="Inagaki Y."/>
            <person name="Hashimoto T."/>
        </authorList>
    </citation>
    <scope>NUCLEOTIDE SEQUENCE [LARGE SCALE GENOMIC DNA]</scope>
    <source>
        <strain evidence="2">NY0173</strain>
    </source>
</reference>
<protein>
    <submittedName>
        <fullName evidence="2">Uncharacterized protein</fullName>
    </submittedName>
</protein>
<dbReference type="EMBL" id="BDIP01006198">
    <property type="protein sequence ID" value="GIQ90450.1"/>
    <property type="molecule type" value="Genomic_DNA"/>
</dbReference>